<evidence type="ECO:0000256" key="1">
    <source>
        <dbReference type="SAM" id="MobiDB-lite"/>
    </source>
</evidence>
<sequence length="214" mass="24141">MAIAKQANTEREMERIQELEWMKLCMKKLALWLTRTFNPIMTHDDLEPLMATLGFVALPPSPPHPASTPWKEYLFTAGASFSTSLDSADSPPKPRLPFPRIDGLHVNTYKDFLDAVNFYINMPNISDLFHVRGMPLNTTDDRNKKWRRMSDDESVFVYRDGTLEQPQGTTHNSDQDSNGSNRATGNCNSVIRSKGNGNTPAICLVSLKDIIQIL</sequence>
<gene>
    <name evidence="2" type="ORF">CIPAW_06G114200</name>
    <name evidence="3" type="ORF">I3842_06G114400</name>
</gene>
<evidence type="ECO:0000313" key="4">
    <source>
        <dbReference type="Proteomes" id="UP000811609"/>
    </source>
</evidence>
<dbReference type="Proteomes" id="UP000811246">
    <property type="component" value="Chromosome 6"/>
</dbReference>
<dbReference type="AlphaFoldDB" id="A0A8T1QAQ6"/>
<dbReference type="EMBL" id="CM031830">
    <property type="protein sequence ID" value="KAG6709066.1"/>
    <property type="molecule type" value="Genomic_DNA"/>
</dbReference>
<organism evidence="2 4">
    <name type="scientific">Carya illinoinensis</name>
    <name type="common">Pecan</name>
    <dbReference type="NCBI Taxonomy" id="32201"/>
    <lineage>
        <taxon>Eukaryota</taxon>
        <taxon>Viridiplantae</taxon>
        <taxon>Streptophyta</taxon>
        <taxon>Embryophyta</taxon>
        <taxon>Tracheophyta</taxon>
        <taxon>Spermatophyta</taxon>
        <taxon>Magnoliopsida</taxon>
        <taxon>eudicotyledons</taxon>
        <taxon>Gunneridae</taxon>
        <taxon>Pentapetalae</taxon>
        <taxon>rosids</taxon>
        <taxon>fabids</taxon>
        <taxon>Fagales</taxon>
        <taxon>Juglandaceae</taxon>
        <taxon>Carya</taxon>
    </lineage>
</organism>
<feature type="compositionally biased region" description="Polar residues" evidence="1">
    <location>
        <begin position="164"/>
        <end position="188"/>
    </location>
</feature>
<reference evidence="3" key="2">
    <citation type="submission" date="2021-01" db="EMBL/GenBank/DDBJ databases">
        <authorList>
            <person name="Lovell J.T."/>
            <person name="Bentley N."/>
            <person name="Bhattarai G."/>
            <person name="Jenkins J.W."/>
            <person name="Sreedasyam A."/>
            <person name="Alarcon Y."/>
            <person name="Bock C."/>
            <person name="Boston L."/>
            <person name="Carlson J."/>
            <person name="Cervantes K."/>
            <person name="Clermont K."/>
            <person name="Krom N."/>
            <person name="Kubenka K."/>
            <person name="Mamidi S."/>
            <person name="Mattison C."/>
            <person name="Monteros M."/>
            <person name="Pisani C."/>
            <person name="Plott C."/>
            <person name="Rajasekar S."/>
            <person name="Rhein H.S."/>
            <person name="Rohla C."/>
            <person name="Song M."/>
            <person name="Hilaire R.S."/>
            <person name="Shu S."/>
            <person name="Wells L."/>
            <person name="Wang X."/>
            <person name="Webber J."/>
            <person name="Heerema R.J."/>
            <person name="Klein P."/>
            <person name="Conner P."/>
            <person name="Grauke L."/>
            <person name="Grimwood J."/>
            <person name="Schmutz J."/>
            <person name="Randall J.J."/>
        </authorList>
    </citation>
    <scope>NUCLEOTIDE SEQUENCE</scope>
    <source>
        <tissue evidence="3">Leaf</tissue>
    </source>
</reference>
<keyword evidence="4" id="KW-1185">Reference proteome</keyword>
<name>A0A8T1QAQ6_CARIL</name>
<proteinExistence type="predicted"/>
<reference evidence="2" key="1">
    <citation type="submission" date="2020-12" db="EMBL/GenBank/DDBJ databases">
        <title>WGS assembly of Carya illinoinensis cv. Pawnee.</title>
        <authorList>
            <person name="Platts A."/>
            <person name="Shu S."/>
            <person name="Wright S."/>
            <person name="Barry K."/>
            <person name="Edger P."/>
            <person name="Pires J.C."/>
            <person name="Schmutz J."/>
        </authorList>
    </citation>
    <scope>NUCLEOTIDE SEQUENCE</scope>
    <source>
        <tissue evidence="2">Leaf</tissue>
    </source>
</reference>
<evidence type="ECO:0000313" key="3">
    <source>
        <dbReference type="EMBL" id="KAG6709066.1"/>
    </source>
</evidence>
<accession>A0A8T1QAQ6</accession>
<protein>
    <submittedName>
        <fullName evidence="2">Uncharacterized protein</fullName>
    </submittedName>
</protein>
<dbReference type="EMBL" id="CM031814">
    <property type="protein sequence ID" value="KAG6651477.1"/>
    <property type="molecule type" value="Genomic_DNA"/>
</dbReference>
<dbReference type="Proteomes" id="UP000811609">
    <property type="component" value="Chromosome 6"/>
</dbReference>
<feature type="region of interest" description="Disordered" evidence="1">
    <location>
        <begin position="161"/>
        <end position="188"/>
    </location>
</feature>
<evidence type="ECO:0000313" key="2">
    <source>
        <dbReference type="EMBL" id="KAG6651477.1"/>
    </source>
</evidence>
<comment type="caution">
    <text evidence="2">The sequence shown here is derived from an EMBL/GenBank/DDBJ whole genome shotgun (WGS) entry which is preliminary data.</text>
</comment>